<accession>A0A150XEQ6</accession>
<gene>
    <name evidence="2" type="ORF">AWN68_18235</name>
</gene>
<dbReference type="InterPro" id="IPR041657">
    <property type="entry name" value="HTH_17"/>
</dbReference>
<reference evidence="2 3" key="1">
    <citation type="submission" date="2016-01" db="EMBL/GenBank/DDBJ databases">
        <title>Genome sequencing of Roseivirga echinicomitans KMM 6058.</title>
        <authorList>
            <person name="Selvaratnam C."/>
            <person name="Thevarajoo S."/>
            <person name="Goh K.M."/>
            <person name="Ee R."/>
            <person name="Chan K.-G."/>
            <person name="Chong C.S."/>
        </authorList>
    </citation>
    <scope>NUCLEOTIDE SEQUENCE [LARGE SCALE GENOMIC DNA]</scope>
    <source>
        <strain evidence="2 3">KMM 6058</strain>
    </source>
</reference>
<dbReference type="Pfam" id="PF12728">
    <property type="entry name" value="HTH_17"/>
    <property type="match status" value="1"/>
</dbReference>
<name>A0A150XEQ6_9BACT</name>
<evidence type="ECO:0000259" key="1">
    <source>
        <dbReference type="Pfam" id="PF12728"/>
    </source>
</evidence>
<proteinExistence type="predicted"/>
<dbReference type="RefSeq" id="WP_068415320.1">
    <property type="nucleotide sequence ID" value="NZ_LRDB01000014.1"/>
</dbReference>
<organism evidence="2 3">
    <name type="scientific">Roseivirga echinicomitans</name>
    <dbReference type="NCBI Taxonomy" id="296218"/>
    <lineage>
        <taxon>Bacteria</taxon>
        <taxon>Pseudomonadati</taxon>
        <taxon>Bacteroidota</taxon>
        <taxon>Cytophagia</taxon>
        <taxon>Cytophagales</taxon>
        <taxon>Roseivirgaceae</taxon>
        <taxon>Roseivirga</taxon>
    </lineage>
</organism>
<protein>
    <recommendedName>
        <fullName evidence="1">Helix-turn-helix domain-containing protein</fullName>
    </recommendedName>
</protein>
<evidence type="ECO:0000313" key="2">
    <source>
        <dbReference type="EMBL" id="KYG77172.1"/>
    </source>
</evidence>
<evidence type="ECO:0000313" key="3">
    <source>
        <dbReference type="Proteomes" id="UP000075615"/>
    </source>
</evidence>
<dbReference type="STRING" id="296218.AWN68_18235"/>
<dbReference type="AlphaFoldDB" id="A0A150XEQ6"/>
<feature type="domain" description="Helix-turn-helix" evidence="1">
    <location>
        <begin position="33"/>
        <end position="73"/>
    </location>
</feature>
<sequence length="88" mass="10313">MRHLNSIIIAEIRKQVEDLVDQKLSKSQEPQHFLTREEAAEFCRTSLTNFDRWVAKGLIRAIKVHGRILFSRHWVIADLEEMVNKDGV</sequence>
<keyword evidence="3" id="KW-1185">Reference proteome</keyword>
<dbReference type="Proteomes" id="UP000075615">
    <property type="component" value="Unassembled WGS sequence"/>
</dbReference>
<dbReference type="EMBL" id="LRDB01000014">
    <property type="protein sequence ID" value="KYG77172.1"/>
    <property type="molecule type" value="Genomic_DNA"/>
</dbReference>
<dbReference type="OrthoDB" id="1097811at2"/>
<comment type="caution">
    <text evidence="2">The sequence shown here is derived from an EMBL/GenBank/DDBJ whole genome shotgun (WGS) entry which is preliminary data.</text>
</comment>